<evidence type="ECO:0000313" key="1">
    <source>
        <dbReference type="EMBL" id="KAI3432833.1"/>
    </source>
</evidence>
<protein>
    <submittedName>
        <fullName evidence="1">Uncharacterized protein</fullName>
    </submittedName>
</protein>
<name>A0A9D4YYK3_CHLVU</name>
<accession>A0A9D4YYK3</accession>
<keyword evidence="2" id="KW-1185">Reference proteome</keyword>
<gene>
    <name evidence="1" type="ORF">D9Q98_010417</name>
</gene>
<evidence type="ECO:0000313" key="2">
    <source>
        <dbReference type="Proteomes" id="UP001055712"/>
    </source>
</evidence>
<reference evidence="1" key="2">
    <citation type="submission" date="2020-11" db="EMBL/GenBank/DDBJ databases">
        <authorList>
            <person name="Cecchin M."/>
            <person name="Marcolungo L."/>
            <person name="Rossato M."/>
            <person name="Girolomoni L."/>
            <person name="Cosentino E."/>
            <person name="Cuine S."/>
            <person name="Li-Beisson Y."/>
            <person name="Delledonne M."/>
            <person name="Ballottari M."/>
        </authorList>
    </citation>
    <scope>NUCLEOTIDE SEQUENCE</scope>
    <source>
        <strain evidence="1">211/11P</strain>
        <tissue evidence="1">Whole cell</tissue>
    </source>
</reference>
<organism evidence="1 2">
    <name type="scientific">Chlorella vulgaris</name>
    <name type="common">Green alga</name>
    <dbReference type="NCBI Taxonomy" id="3077"/>
    <lineage>
        <taxon>Eukaryota</taxon>
        <taxon>Viridiplantae</taxon>
        <taxon>Chlorophyta</taxon>
        <taxon>core chlorophytes</taxon>
        <taxon>Trebouxiophyceae</taxon>
        <taxon>Chlorellales</taxon>
        <taxon>Chlorellaceae</taxon>
        <taxon>Chlorella clade</taxon>
        <taxon>Chlorella</taxon>
    </lineage>
</organism>
<comment type="caution">
    <text evidence="1">The sequence shown here is derived from an EMBL/GenBank/DDBJ whole genome shotgun (WGS) entry which is preliminary data.</text>
</comment>
<dbReference type="EMBL" id="SIDB01000005">
    <property type="protein sequence ID" value="KAI3432833.1"/>
    <property type="molecule type" value="Genomic_DNA"/>
</dbReference>
<sequence length="68" mass="7677">MSTSKAALQARFETSKDPYNEQPAVVETGGVYVLIAKTVYVVAAAAVTQKLDDRDEQRQQQPYRRYPQ</sequence>
<proteinExistence type="predicted"/>
<reference evidence="1" key="1">
    <citation type="journal article" date="2019" name="Plant J.">
        <title>Chlorella vulgaris genome assembly and annotation reveals the molecular basis for metabolic acclimation to high light conditions.</title>
        <authorList>
            <person name="Cecchin M."/>
            <person name="Marcolungo L."/>
            <person name="Rossato M."/>
            <person name="Girolomoni L."/>
            <person name="Cosentino E."/>
            <person name="Cuine S."/>
            <person name="Li-Beisson Y."/>
            <person name="Delledonne M."/>
            <person name="Ballottari M."/>
        </authorList>
    </citation>
    <scope>NUCLEOTIDE SEQUENCE</scope>
    <source>
        <strain evidence="1">211/11P</strain>
    </source>
</reference>
<dbReference type="AlphaFoldDB" id="A0A9D4YYK3"/>
<dbReference type="Proteomes" id="UP001055712">
    <property type="component" value="Unassembled WGS sequence"/>
</dbReference>